<keyword evidence="2" id="KW-0808">Transferase</keyword>
<dbReference type="InterPro" id="IPR006598">
    <property type="entry name" value="CAP10"/>
</dbReference>
<feature type="domain" description="Glycosyl transferase CAP10" evidence="4">
    <location>
        <begin position="368"/>
        <end position="614"/>
    </location>
</feature>
<dbReference type="PANTHER" id="PTHR12203:SF35">
    <property type="entry name" value="PROTEIN O-GLUCOSYLTRANSFERASE 1"/>
    <property type="match status" value="1"/>
</dbReference>
<comment type="caution">
    <text evidence="5">The sequence shown here is derived from an EMBL/GenBank/DDBJ whole genome shotgun (WGS) entry which is preliminary data.</text>
</comment>
<sequence length="617" mass="71085">MAIGVLLKLHIKARCWATDKSQIRQLEGDDAFCSAELLCVLDRGRRLPVCGGKLICGCEFVPGRDHHQDGRLTMNRALRLAFLRRTPDRLHGSARRYLTGRMLCRYGLLAVLLVTVCAILFSNRTAHDVNLSLSSYETPAQITTAPTDPWAAAAFATRKVQELRDRQSKTLEQATERYTAKTGRSPPPGYDRWLRHAREKGCLIDEYERVWMDFEPFWRVAEKDPRRFAELVGRAKEFVGVDFFFFSGWVEAYCVSAKIRKDPRGMTVVSVDRALVKMVGGASTAYDNDIPRMLRKVAEFLPDMEFILNGRDEPRVVFNYHDQATMQRALELREAAPFRVAPKSTLDFFESQSGCLPWTARKGFTNDSSEDVAFFVSSSNTDFTTDLWPVLSMAKISPCFSDILFPASYYHSTSWFASKFRYPNEVAWEDKKAQIYWRGTSTGGRIYGDNYRRFPRFKLLDLKREHPELVDARLTRFDYSHCGEGCDKRKIIREYHIRGPEDPNTDIYRFKYLLDVDGNTFSGRFLGLLRSGSLVFKARVLASDWLQPFQHFIPVRADLADLVQQVHWAMEHENEARAIMERGRVFAEQVLTDEQNECYFALVLLEWARLYSTETPP</sequence>
<dbReference type="Proteomes" id="UP000613580">
    <property type="component" value="Unassembled WGS sequence"/>
</dbReference>
<dbReference type="Pfam" id="PF05686">
    <property type="entry name" value="Glyco_transf_90"/>
    <property type="match status" value="1"/>
</dbReference>
<dbReference type="PANTHER" id="PTHR12203">
    <property type="entry name" value="KDEL LYS-ASP-GLU-LEU CONTAINING - RELATED"/>
    <property type="match status" value="1"/>
</dbReference>
<keyword evidence="6" id="KW-1185">Reference proteome</keyword>
<evidence type="ECO:0000256" key="3">
    <source>
        <dbReference type="SAM" id="Phobius"/>
    </source>
</evidence>
<accession>A0A8H6WSW0</accession>
<dbReference type="OrthoDB" id="541052at2759"/>
<evidence type="ECO:0000313" key="5">
    <source>
        <dbReference type="EMBL" id="KAF7323454.1"/>
    </source>
</evidence>
<organism evidence="5 6">
    <name type="scientific">Mycena chlorophos</name>
    <name type="common">Agaric fungus</name>
    <name type="synonym">Agaricus chlorophos</name>
    <dbReference type="NCBI Taxonomy" id="658473"/>
    <lineage>
        <taxon>Eukaryota</taxon>
        <taxon>Fungi</taxon>
        <taxon>Dikarya</taxon>
        <taxon>Basidiomycota</taxon>
        <taxon>Agaricomycotina</taxon>
        <taxon>Agaricomycetes</taxon>
        <taxon>Agaricomycetidae</taxon>
        <taxon>Agaricales</taxon>
        <taxon>Marasmiineae</taxon>
        <taxon>Mycenaceae</taxon>
        <taxon>Mycena</taxon>
    </lineage>
</organism>
<name>A0A8H6WSW0_MYCCL</name>
<dbReference type="GO" id="GO:0016740">
    <property type="term" value="F:transferase activity"/>
    <property type="evidence" value="ECO:0007669"/>
    <property type="project" value="UniProtKB-KW"/>
</dbReference>
<feature type="transmembrane region" description="Helical" evidence="3">
    <location>
        <begin position="103"/>
        <end position="121"/>
    </location>
</feature>
<evidence type="ECO:0000256" key="2">
    <source>
        <dbReference type="ARBA" id="ARBA00022679"/>
    </source>
</evidence>
<keyword evidence="3" id="KW-1133">Transmembrane helix</keyword>
<proteinExistence type="inferred from homology"/>
<dbReference type="InterPro" id="IPR051091">
    <property type="entry name" value="O-Glucosyltr/Glycosyltrsf_90"/>
</dbReference>
<protein>
    <recommendedName>
        <fullName evidence="4">Glycosyl transferase CAP10 domain-containing protein</fullName>
    </recommendedName>
</protein>
<reference evidence="5" key="1">
    <citation type="submission" date="2020-05" db="EMBL/GenBank/DDBJ databases">
        <title>Mycena genomes resolve the evolution of fungal bioluminescence.</title>
        <authorList>
            <person name="Tsai I.J."/>
        </authorList>
    </citation>
    <scope>NUCLEOTIDE SEQUENCE</scope>
    <source>
        <strain evidence="5">110903Hualien_Pintung</strain>
    </source>
</reference>
<dbReference type="SMART" id="SM00672">
    <property type="entry name" value="CAP10"/>
    <property type="match status" value="1"/>
</dbReference>
<evidence type="ECO:0000259" key="4">
    <source>
        <dbReference type="SMART" id="SM00672"/>
    </source>
</evidence>
<evidence type="ECO:0000256" key="1">
    <source>
        <dbReference type="ARBA" id="ARBA00010118"/>
    </source>
</evidence>
<dbReference type="EMBL" id="JACAZE010000001">
    <property type="protein sequence ID" value="KAF7323454.1"/>
    <property type="molecule type" value="Genomic_DNA"/>
</dbReference>
<keyword evidence="3" id="KW-0472">Membrane</keyword>
<comment type="similarity">
    <text evidence="1">Belongs to the glycosyltransferase 90 family.</text>
</comment>
<evidence type="ECO:0000313" key="6">
    <source>
        <dbReference type="Proteomes" id="UP000613580"/>
    </source>
</evidence>
<dbReference type="AlphaFoldDB" id="A0A8H6WSW0"/>
<gene>
    <name evidence="5" type="ORF">HMN09_00126300</name>
</gene>
<keyword evidence="3" id="KW-0812">Transmembrane</keyword>